<dbReference type="PROSITE" id="PS51330">
    <property type="entry name" value="DHFR_2"/>
    <property type="match status" value="1"/>
</dbReference>
<comment type="similarity">
    <text evidence="2 7">Belongs to the dihydrofolate reductase family.</text>
</comment>
<dbReference type="AlphaFoldDB" id="A0A078MRN5"/>
<protein>
    <recommendedName>
        <fullName evidence="3">dihydrofolate reductase</fullName>
        <ecNumber evidence="3">1.5.1.3</ecNumber>
    </recommendedName>
</protein>
<dbReference type="UniPathway" id="UPA00077">
    <property type="reaction ID" value="UER00158"/>
</dbReference>
<dbReference type="InterPro" id="IPR017925">
    <property type="entry name" value="DHFR_CS"/>
</dbReference>
<dbReference type="PANTHER" id="PTHR48069:SF3">
    <property type="entry name" value="DIHYDROFOLATE REDUCTASE"/>
    <property type="match status" value="1"/>
</dbReference>
<evidence type="ECO:0000256" key="2">
    <source>
        <dbReference type="ARBA" id="ARBA00009539"/>
    </source>
</evidence>
<dbReference type="GO" id="GO:0046654">
    <property type="term" value="P:tetrahydrofolate biosynthetic process"/>
    <property type="evidence" value="ECO:0007669"/>
    <property type="project" value="UniProtKB-UniPathway"/>
</dbReference>
<keyword evidence="4" id="KW-0554">One-carbon metabolism</keyword>
<gene>
    <name evidence="9" type="primary">folA</name>
    <name evidence="9" type="ORF">BN1051_02290</name>
</gene>
<evidence type="ECO:0000256" key="6">
    <source>
        <dbReference type="ARBA" id="ARBA00023002"/>
    </source>
</evidence>
<dbReference type="PRINTS" id="PR00070">
    <property type="entry name" value="DHFR"/>
</dbReference>
<dbReference type="EC" id="1.5.1.3" evidence="3"/>
<dbReference type="InterPro" id="IPR001796">
    <property type="entry name" value="DHFR_dom"/>
</dbReference>
<dbReference type="CDD" id="cd00209">
    <property type="entry name" value="DHFR"/>
    <property type="match status" value="1"/>
</dbReference>
<evidence type="ECO:0000256" key="1">
    <source>
        <dbReference type="ARBA" id="ARBA00004903"/>
    </source>
</evidence>
<organism evidence="9">
    <name type="scientific">Arthrobacter saudimassiliensis</name>
    <dbReference type="NCBI Taxonomy" id="1461584"/>
    <lineage>
        <taxon>Bacteria</taxon>
        <taxon>Bacillati</taxon>
        <taxon>Actinomycetota</taxon>
        <taxon>Actinomycetes</taxon>
        <taxon>Micrococcales</taxon>
        <taxon>Micrococcaceae</taxon>
        <taxon>Arthrobacter</taxon>
    </lineage>
</organism>
<dbReference type="GO" id="GO:0004146">
    <property type="term" value="F:dihydrofolate reductase activity"/>
    <property type="evidence" value="ECO:0007669"/>
    <property type="project" value="UniProtKB-EC"/>
</dbReference>
<dbReference type="GO" id="GO:0046655">
    <property type="term" value="P:folic acid metabolic process"/>
    <property type="evidence" value="ECO:0007669"/>
    <property type="project" value="TreeGrafter"/>
</dbReference>
<dbReference type="GO" id="GO:0046452">
    <property type="term" value="P:dihydrofolate metabolic process"/>
    <property type="evidence" value="ECO:0007669"/>
    <property type="project" value="TreeGrafter"/>
</dbReference>
<evidence type="ECO:0000256" key="5">
    <source>
        <dbReference type="ARBA" id="ARBA00022857"/>
    </source>
</evidence>
<dbReference type="InterPro" id="IPR012259">
    <property type="entry name" value="DHFR"/>
</dbReference>
<comment type="pathway">
    <text evidence="1">Cofactor biosynthesis; tetrahydrofolate biosynthesis; 5,6,7,8-tetrahydrofolate from 7,8-dihydrofolate: step 1/1.</text>
</comment>
<evidence type="ECO:0000256" key="7">
    <source>
        <dbReference type="RuleBase" id="RU004474"/>
    </source>
</evidence>
<dbReference type="SUPFAM" id="SSF53597">
    <property type="entry name" value="Dihydrofolate reductase-like"/>
    <property type="match status" value="1"/>
</dbReference>
<evidence type="ECO:0000256" key="3">
    <source>
        <dbReference type="ARBA" id="ARBA00012856"/>
    </source>
</evidence>
<dbReference type="PROSITE" id="PS00075">
    <property type="entry name" value="DHFR_1"/>
    <property type="match status" value="1"/>
</dbReference>
<dbReference type="GO" id="GO:0005829">
    <property type="term" value="C:cytosol"/>
    <property type="evidence" value="ECO:0007669"/>
    <property type="project" value="TreeGrafter"/>
</dbReference>
<evidence type="ECO:0000259" key="8">
    <source>
        <dbReference type="PROSITE" id="PS51330"/>
    </source>
</evidence>
<dbReference type="PATRIC" id="fig|1461584.3.peg.2266"/>
<keyword evidence="5" id="KW-0521">NADP</keyword>
<dbReference type="InterPro" id="IPR024072">
    <property type="entry name" value="DHFR-like_dom_sf"/>
</dbReference>
<dbReference type="GO" id="GO:0006730">
    <property type="term" value="P:one-carbon metabolic process"/>
    <property type="evidence" value="ECO:0007669"/>
    <property type="project" value="UniProtKB-KW"/>
</dbReference>
<accession>A0A078MRN5</accession>
<name>A0A078MRN5_9MICC</name>
<sequence>MPTEPTRFFPVPAGDQAADFTLTDALARTGGEVPSPVIGMIWAQTADGVIGAGGGMPWHLPEDLAHFKAVTEGHPVIMGRRTWESFPEQYRPLPGRTNIVVSSSPALGEELDGRAVVVDSVDKALDTAWQSPGGDEIWLIGGAALFEETAALAHVAVVTVIDTTAEGDTFAPRLGPEWTFVGVNPASGWHTSANGLNYRFALWTRAGQDAAE</sequence>
<dbReference type="PANTHER" id="PTHR48069">
    <property type="entry name" value="DIHYDROFOLATE REDUCTASE"/>
    <property type="match status" value="1"/>
</dbReference>
<feature type="domain" description="DHFR" evidence="8">
    <location>
        <begin position="37"/>
        <end position="205"/>
    </location>
</feature>
<dbReference type="EMBL" id="LN483071">
    <property type="protein sequence ID" value="CEA08930.1"/>
    <property type="molecule type" value="Genomic_DNA"/>
</dbReference>
<reference evidence="9" key="1">
    <citation type="submission" date="2014-07" db="EMBL/GenBank/DDBJ databases">
        <authorList>
            <person name="Urmite Genomes Urmite Genomes"/>
        </authorList>
    </citation>
    <scope>NUCLEOTIDE SEQUENCE</scope>
    <source>
        <strain evidence="9">11W110_air</strain>
    </source>
</reference>
<dbReference type="GO" id="GO:0050661">
    <property type="term" value="F:NADP binding"/>
    <property type="evidence" value="ECO:0007669"/>
    <property type="project" value="InterPro"/>
</dbReference>
<dbReference type="Gene3D" id="3.40.430.10">
    <property type="entry name" value="Dihydrofolate Reductase, subunit A"/>
    <property type="match status" value="1"/>
</dbReference>
<proteinExistence type="inferred from homology"/>
<evidence type="ECO:0000313" key="9">
    <source>
        <dbReference type="EMBL" id="CEA08930.1"/>
    </source>
</evidence>
<keyword evidence="6" id="KW-0560">Oxidoreductase</keyword>
<dbReference type="Pfam" id="PF00186">
    <property type="entry name" value="DHFR_1"/>
    <property type="match status" value="1"/>
</dbReference>
<evidence type="ECO:0000256" key="4">
    <source>
        <dbReference type="ARBA" id="ARBA00022563"/>
    </source>
</evidence>